<sequence>MELMEEDEEYSAPPFLHLVSAFLAMEPSDCLLSFSRECGGGSITERVQRFLWDDCIIKHADKSSENYLKIFLKKLIAEVESNHFDVLEELYEKYTYYMTSLKDDNLAKGSSKVSKCISFLFSDDCSEIASCPNSMKLVVPLQCSLNMLEGDTGCAIWPSSLFLSEFILSSPTIFSNRSCFEVGSGVGLVGVCLSHVKASEVTLSDGDISTLANMRVNLELNHLSVNTDMSDKSIREPNSVNCIHLPWESASESGLKDIKPDIIVAADVIYNPSCLSDLVRVLGILLKQTNSGSCQPGGACDGSELGNGHLNSKDGNDAAVDLNGGTASSDNVTSNPCPLAGDGTLQPDKYQASKGGPVAYIASVIRNIETFNYFLALADQANLRVADITQKVKLLNMLPYMKSYDRSS</sequence>
<evidence type="ECO:0000313" key="6">
    <source>
        <dbReference type="Proteomes" id="UP001370490"/>
    </source>
</evidence>
<keyword evidence="2" id="KW-0808">Transferase</keyword>
<feature type="domain" description="FAM86 N-terminal" evidence="4">
    <location>
        <begin position="63"/>
        <end position="95"/>
    </location>
</feature>
<keyword evidence="6" id="KW-1185">Reference proteome</keyword>
<protein>
    <submittedName>
        <fullName evidence="5">FAM86, N-terminal</fullName>
    </submittedName>
</protein>
<dbReference type="Pfam" id="PF10294">
    <property type="entry name" value="Methyltransf_16"/>
    <property type="match status" value="1"/>
</dbReference>
<dbReference type="PANTHER" id="PTHR14614">
    <property type="entry name" value="HEPATOCELLULAR CARCINOMA-ASSOCIATED ANTIGEN"/>
    <property type="match status" value="1"/>
</dbReference>
<evidence type="ECO:0000256" key="3">
    <source>
        <dbReference type="SAM" id="MobiDB-lite"/>
    </source>
</evidence>
<comment type="similarity">
    <text evidence="1">Belongs to the class I-like SAM-binding methyltransferase superfamily. EEF2KMT family.</text>
</comment>
<gene>
    <name evidence="5" type="ORF">RJ641_023596</name>
</gene>
<feature type="compositionally biased region" description="Polar residues" evidence="3">
    <location>
        <begin position="325"/>
        <end position="336"/>
    </location>
</feature>
<name>A0AAN8UJ33_9MAGN</name>
<dbReference type="InterPro" id="IPR019410">
    <property type="entry name" value="Methyltransf_16"/>
</dbReference>
<dbReference type="PANTHER" id="PTHR14614:SF130">
    <property type="entry name" value="PROTEIN-LYSINE N-METHYLTRANSFERASE EEF2KMT"/>
    <property type="match status" value="1"/>
</dbReference>
<dbReference type="AlphaFoldDB" id="A0AAN8UJ33"/>
<dbReference type="InterPro" id="IPR029063">
    <property type="entry name" value="SAM-dependent_MTases_sf"/>
</dbReference>
<feature type="region of interest" description="Disordered" evidence="3">
    <location>
        <begin position="323"/>
        <end position="345"/>
    </location>
</feature>
<proteinExistence type="inferred from homology"/>
<dbReference type="EMBL" id="JBAMMX010000028">
    <property type="protein sequence ID" value="KAK6911503.1"/>
    <property type="molecule type" value="Genomic_DNA"/>
</dbReference>
<accession>A0AAN8UJ33</accession>
<dbReference type="SUPFAM" id="SSF53335">
    <property type="entry name" value="S-adenosyl-L-methionine-dependent methyltransferases"/>
    <property type="match status" value="1"/>
</dbReference>
<evidence type="ECO:0000313" key="5">
    <source>
        <dbReference type="EMBL" id="KAK6911503.1"/>
    </source>
</evidence>
<comment type="caution">
    <text evidence="5">The sequence shown here is derived from an EMBL/GenBank/DDBJ whole genome shotgun (WGS) entry which is preliminary data.</text>
</comment>
<dbReference type="Gene3D" id="3.40.50.150">
    <property type="entry name" value="Vaccinia Virus protein VP39"/>
    <property type="match status" value="1"/>
</dbReference>
<dbReference type="Proteomes" id="UP001370490">
    <property type="component" value="Unassembled WGS sequence"/>
</dbReference>
<dbReference type="Pfam" id="PF14904">
    <property type="entry name" value="FAM86"/>
    <property type="match status" value="1"/>
</dbReference>
<dbReference type="GO" id="GO:0016740">
    <property type="term" value="F:transferase activity"/>
    <property type="evidence" value="ECO:0007669"/>
    <property type="project" value="UniProtKB-KW"/>
</dbReference>
<feature type="non-terminal residue" evidence="5">
    <location>
        <position position="408"/>
    </location>
</feature>
<evidence type="ECO:0000256" key="1">
    <source>
        <dbReference type="ARBA" id="ARBA00005511"/>
    </source>
</evidence>
<dbReference type="InterPro" id="IPR029426">
    <property type="entry name" value="FAM86_N"/>
</dbReference>
<reference evidence="5 6" key="1">
    <citation type="submission" date="2023-12" db="EMBL/GenBank/DDBJ databases">
        <title>A high-quality genome assembly for Dillenia turbinata (Dilleniales).</title>
        <authorList>
            <person name="Chanderbali A."/>
        </authorList>
    </citation>
    <scope>NUCLEOTIDE SEQUENCE [LARGE SCALE GENOMIC DNA]</scope>
    <source>
        <strain evidence="5">LSX21</strain>
        <tissue evidence="5">Leaf</tissue>
    </source>
</reference>
<evidence type="ECO:0000256" key="2">
    <source>
        <dbReference type="ARBA" id="ARBA00022679"/>
    </source>
</evidence>
<organism evidence="5 6">
    <name type="scientific">Dillenia turbinata</name>
    <dbReference type="NCBI Taxonomy" id="194707"/>
    <lineage>
        <taxon>Eukaryota</taxon>
        <taxon>Viridiplantae</taxon>
        <taxon>Streptophyta</taxon>
        <taxon>Embryophyta</taxon>
        <taxon>Tracheophyta</taxon>
        <taxon>Spermatophyta</taxon>
        <taxon>Magnoliopsida</taxon>
        <taxon>eudicotyledons</taxon>
        <taxon>Gunneridae</taxon>
        <taxon>Pentapetalae</taxon>
        <taxon>Dilleniales</taxon>
        <taxon>Dilleniaceae</taxon>
        <taxon>Dillenia</taxon>
    </lineage>
</organism>
<evidence type="ECO:0000259" key="4">
    <source>
        <dbReference type="Pfam" id="PF14904"/>
    </source>
</evidence>